<dbReference type="InterPro" id="IPR014973">
    <property type="entry name" value="DUF1835"/>
</dbReference>
<evidence type="ECO:0000313" key="2">
    <source>
        <dbReference type="EMBL" id="MEI5909645.1"/>
    </source>
</evidence>
<evidence type="ECO:0000259" key="1">
    <source>
        <dbReference type="Pfam" id="PF08874"/>
    </source>
</evidence>
<proteinExistence type="predicted"/>
<name>A0ABU8HJV3_9BACI</name>
<protein>
    <submittedName>
        <fullName evidence="2">DUF1835 domain-containing protein</fullName>
    </submittedName>
</protein>
<dbReference type="EMBL" id="JBBAXC010000034">
    <property type="protein sequence ID" value="MEI5909645.1"/>
    <property type="molecule type" value="Genomic_DNA"/>
</dbReference>
<dbReference type="Pfam" id="PF08874">
    <property type="entry name" value="DUF1835"/>
    <property type="match status" value="1"/>
</dbReference>
<feature type="domain" description="DUF1835" evidence="1">
    <location>
        <begin position="76"/>
        <end position="166"/>
    </location>
</feature>
<accession>A0ABU8HJV3</accession>
<keyword evidence="3" id="KW-1185">Reference proteome</keyword>
<reference evidence="2 3" key="1">
    <citation type="journal article" date="2018" name="J. Microbiol.">
        <title>Bacillus spongiae sp. nov., isolated from sponge of Jeju Island.</title>
        <authorList>
            <person name="Lee G.E."/>
            <person name="Im W.T."/>
            <person name="Park J.S."/>
        </authorList>
    </citation>
    <scope>NUCLEOTIDE SEQUENCE [LARGE SCALE GENOMIC DNA]</scope>
    <source>
        <strain evidence="2 3">135PIL107-10</strain>
    </source>
</reference>
<dbReference type="Proteomes" id="UP001312865">
    <property type="component" value="Unassembled WGS sequence"/>
</dbReference>
<organism evidence="2 3">
    <name type="scientific">Bacillus spongiae</name>
    <dbReference type="NCBI Taxonomy" id="2683610"/>
    <lineage>
        <taxon>Bacteria</taxon>
        <taxon>Bacillati</taxon>
        <taxon>Bacillota</taxon>
        <taxon>Bacilli</taxon>
        <taxon>Bacillales</taxon>
        <taxon>Bacillaceae</taxon>
        <taxon>Bacillus</taxon>
    </lineage>
</organism>
<sequence>MKLNADKVLQALNEEEIYSFMRNMLLRIDFLELKTTEYTEEQFIRDIKEMKKSYWGVYEHRINPQTIFEEKKVSKVHIVFDSISRGSLKIALHDELSRMDEKVIAFSDTFSVGPIWRLHTEEGMRYRQDWLFHHINLDEEYIEDYDEEFPMVLAQIDAIPNDILVWG</sequence>
<gene>
    <name evidence="2" type="ORF">WAK64_21855</name>
</gene>
<comment type="caution">
    <text evidence="2">The sequence shown here is derived from an EMBL/GenBank/DDBJ whole genome shotgun (WGS) entry which is preliminary data.</text>
</comment>
<evidence type="ECO:0000313" key="3">
    <source>
        <dbReference type="Proteomes" id="UP001312865"/>
    </source>
</evidence>